<proteinExistence type="predicted"/>
<reference evidence="2" key="1">
    <citation type="submission" date="2020-02" db="EMBL/GenBank/DDBJ databases">
        <authorList>
            <person name="Meier V. D."/>
        </authorList>
    </citation>
    <scope>NUCLEOTIDE SEQUENCE</scope>
    <source>
        <strain evidence="2">AVDCRST_MAG58</strain>
    </source>
</reference>
<gene>
    <name evidence="2" type="ORF">AVDCRST_MAG58-3660</name>
</gene>
<name>A0A6J4R8Y4_9ACTN</name>
<dbReference type="EMBL" id="CADCVF010000076">
    <property type="protein sequence ID" value="CAA9467475.1"/>
    <property type="molecule type" value="Genomic_DNA"/>
</dbReference>
<evidence type="ECO:0000313" key="2">
    <source>
        <dbReference type="EMBL" id="CAA9467475.1"/>
    </source>
</evidence>
<accession>A0A6J4R8Y4</accession>
<organism evidence="2">
    <name type="scientific">uncultured Rubrobacteraceae bacterium</name>
    <dbReference type="NCBI Taxonomy" id="349277"/>
    <lineage>
        <taxon>Bacteria</taxon>
        <taxon>Bacillati</taxon>
        <taxon>Actinomycetota</taxon>
        <taxon>Rubrobacteria</taxon>
        <taxon>Rubrobacterales</taxon>
        <taxon>Rubrobacteraceae</taxon>
        <taxon>environmental samples</taxon>
    </lineage>
</organism>
<protein>
    <submittedName>
        <fullName evidence="2">Uncharacterized protein</fullName>
    </submittedName>
</protein>
<dbReference type="AlphaFoldDB" id="A0A6J4R8Y4"/>
<evidence type="ECO:0000256" key="1">
    <source>
        <dbReference type="SAM" id="MobiDB-lite"/>
    </source>
</evidence>
<sequence>MAENFGYGVLYLPVGREDEAAGPPTQMAVFEREESS</sequence>
<feature type="region of interest" description="Disordered" evidence="1">
    <location>
        <begin position="16"/>
        <end position="36"/>
    </location>
</feature>